<accession>A0ABP0DMY0</accession>
<reference evidence="2 3" key="1">
    <citation type="submission" date="2024-01" db="EMBL/GenBank/DDBJ databases">
        <authorList>
            <person name="Allen C."/>
            <person name="Tagirdzhanova G."/>
        </authorList>
    </citation>
    <scope>NUCLEOTIDE SEQUENCE [LARGE SCALE GENOMIC DNA]</scope>
    <source>
        <strain evidence="2 3">CBS 119000</strain>
    </source>
</reference>
<feature type="compositionally biased region" description="Polar residues" evidence="1">
    <location>
        <begin position="83"/>
        <end position="97"/>
    </location>
</feature>
<proteinExistence type="predicted"/>
<sequence>MAFHQQPNVPPSKQQTNYSQPNRIGASSGPAYYGGVNHAYGFEPSSQQGYYYLNPPSYSDMVPTANVSPYVSGAPQAPALPYGQQSQVETSNPSSGNPRKMVAQEVNGMVYYVDVSQLPTMTPYTGYGQEQMSQARYMPGAGGMITPASAEGHYYEGQPGMAYY</sequence>
<evidence type="ECO:0000313" key="3">
    <source>
        <dbReference type="Proteomes" id="UP001642502"/>
    </source>
</evidence>
<feature type="region of interest" description="Disordered" evidence="1">
    <location>
        <begin position="1"/>
        <end position="30"/>
    </location>
</feature>
<feature type="compositionally biased region" description="Polar residues" evidence="1">
    <location>
        <begin position="1"/>
        <end position="22"/>
    </location>
</feature>
<feature type="region of interest" description="Disordered" evidence="1">
    <location>
        <begin position="64"/>
        <end position="98"/>
    </location>
</feature>
<dbReference type="Proteomes" id="UP001642502">
    <property type="component" value="Unassembled WGS sequence"/>
</dbReference>
<dbReference type="EMBL" id="CAWUON010000050">
    <property type="protein sequence ID" value="CAK7269640.1"/>
    <property type="molecule type" value="Genomic_DNA"/>
</dbReference>
<evidence type="ECO:0000313" key="2">
    <source>
        <dbReference type="EMBL" id="CAK7269640.1"/>
    </source>
</evidence>
<comment type="caution">
    <text evidence="2">The sequence shown here is derived from an EMBL/GenBank/DDBJ whole genome shotgun (WGS) entry which is preliminary data.</text>
</comment>
<organism evidence="2 3">
    <name type="scientific">Sporothrix epigloea</name>
    <dbReference type="NCBI Taxonomy" id="1892477"/>
    <lineage>
        <taxon>Eukaryota</taxon>
        <taxon>Fungi</taxon>
        <taxon>Dikarya</taxon>
        <taxon>Ascomycota</taxon>
        <taxon>Pezizomycotina</taxon>
        <taxon>Sordariomycetes</taxon>
        <taxon>Sordariomycetidae</taxon>
        <taxon>Ophiostomatales</taxon>
        <taxon>Ophiostomataceae</taxon>
        <taxon>Sporothrix</taxon>
    </lineage>
</organism>
<protein>
    <submittedName>
        <fullName evidence="2">Uncharacterized protein</fullName>
    </submittedName>
</protein>
<keyword evidence="3" id="KW-1185">Reference proteome</keyword>
<evidence type="ECO:0000256" key="1">
    <source>
        <dbReference type="SAM" id="MobiDB-lite"/>
    </source>
</evidence>
<gene>
    <name evidence="2" type="ORF">SEPCBS119000_003671</name>
</gene>
<name>A0ABP0DMY0_9PEZI</name>